<keyword evidence="6" id="KW-0406">Ion transport</keyword>
<dbReference type="InterPro" id="IPR004713">
    <property type="entry name" value="CaH_exchang"/>
</dbReference>
<dbReference type="PANTHER" id="PTHR31503">
    <property type="entry name" value="VACUOLAR CALCIUM ION TRANSPORTER"/>
    <property type="match status" value="1"/>
</dbReference>
<keyword evidence="12" id="KW-1185">Reference proteome</keyword>
<protein>
    <submittedName>
        <fullName evidence="11">Calcium/proton exchanger</fullName>
    </submittedName>
</protein>
<feature type="transmembrane region" description="Helical" evidence="9">
    <location>
        <begin position="183"/>
        <end position="202"/>
    </location>
</feature>
<dbReference type="GO" id="GO:0006874">
    <property type="term" value="P:intracellular calcium ion homeostasis"/>
    <property type="evidence" value="ECO:0007669"/>
    <property type="project" value="TreeGrafter"/>
</dbReference>
<dbReference type="Gene3D" id="1.20.1420.30">
    <property type="entry name" value="NCX, central ion-binding region"/>
    <property type="match status" value="1"/>
</dbReference>
<dbReference type="AlphaFoldDB" id="A0A8H7CGM1"/>
<dbReference type="OrthoDB" id="3040704at2759"/>
<organism evidence="11 12">
    <name type="scientific">Mycena venus</name>
    <dbReference type="NCBI Taxonomy" id="2733690"/>
    <lineage>
        <taxon>Eukaryota</taxon>
        <taxon>Fungi</taxon>
        <taxon>Dikarya</taxon>
        <taxon>Basidiomycota</taxon>
        <taxon>Agaricomycotina</taxon>
        <taxon>Agaricomycetes</taxon>
        <taxon>Agaricomycetidae</taxon>
        <taxon>Agaricales</taxon>
        <taxon>Marasmiineae</taxon>
        <taxon>Mycenaceae</taxon>
        <taxon>Mycena</taxon>
    </lineage>
</organism>
<evidence type="ECO:0000313" key="12">
    <source>
        <dbReference type="Proteomes" id="UP000620124"/>
    </source>
</evidence>
<evidence type="ECO:0000256" key="3">
    <source>
        <dbReference type="ARBA" id="ARBA00022448"/>
    </source>
</evidence>
<feature type="domain" description="Sodium/calcium exchanger membrane region" evidence="10">
    <location>
        <begin position="116"/>
        <end position="271"/>
    </location>
</feature>
<evidence type="ECO:0000256" key="5">
    <source>
        <dbReference type="ARBA" id="ARBA00022989"/>
    </source>
</evidence>
<evidence type="ECO:0000256" key="6">
    <source>
        <dbReference type="ARBA" id="ARBA00023065"/>
    </source>
</evidence>
<dbReference type="InterPro" id="IPR044880">
    <property type="entry name" value="NCX_ion-bd_dom_sf"/>
</dbReference>
<feature type="compositionally biased region" description="Acidic residues" evidence="8">
    <location>
        <begin position="307"/>
        <end position="322"/>
    </location>
</feature>
<dbReference type="GO" id="GO:0012505">
    <property type="term" value="C:endomembrane system"/>
    <property type="evidence" value="ECO:0007669"/>
    <property type="project" value="UniProtKB-SubCell"/>
</dbReference>
<feature type="compositionally biased region" description="Polar residues" evidence="8">
    <location>
        <begin position="1"/>
        <end position="36"/>
    </location>
</feature>
<evidence type="ECO:0000313" key="11">
    <source>
        <dbReference type="EMBL" id="KAF7336954.1"/>
    </source>
</evidence>
<keyword evidence="5 9" id="KW-1133">Transmembrane helix</keyword>
<feature type="region of interest" description="Disordered" evidence="8">
    <location>
        <begin position="278"/>
        <end position="322"/>
    </location>
</feature>
<dbReference type="Proteomes" id="UP000620124">
    <property type="component" value="Unassembled WGS sequence"/>
</dbReference>
<sequence length="447" mass="48999">MSTSLSLPVTSGSTKNGNPEQQIRSPNPIITVSDLSEISGEVEDESSPIHDESATGEAPTSVETQNNLRPRPMENTAASAQQPPLARSWAGLNILFPFIPMMFVARFAQGNTGNEVFAFSFLGLLSVAKIFGIAMEDLTLRVDRYTGRFIRVLAGNTVELISRVIAIRQCQLEFLQASLTGSILINILLVLGSAFISGGVPYSSSGFGTNYAQMTMSLLMLGAIVAMIPSAFFGFGTVVDIQKQQIAILRISRGISIILLFGYSMLLFFQFRSHSRHFAPSPNNPQSIRYPPKQRPRPRSVVSDVESPPEAETNNEEEEEEVEPQMNLRLLVFVAVAGCALITVLSEYLVSSLSNLVGTALTKEWVGLILIPLAGTFTRHDLIEAAQHGWKDAMDESLGLSTGSSVNLALFIQPILILLAWAMHRVWLVLQFRMHIKLTLIEFNTTV</sequence>
<dbReference type="GO" id="GO:0015369">
    <property type="term" value="F:calcium:proton antiporter activity"/>
    <property type="evidence" value="ECO:0007669"/>
    <property type="project" value="TreeGrafter"/>
</dbReference>
<dbReference type="InterPro" id="IPR004837">
    <property type="entry name" value="NaCa_Exmemb"/>
</dbReference>
<comment type="similarity">
    <text evidence="2">Belongs to the Ca(2+):cation antiporter (CaCA) (TC 2.A.19) family.</text>
</comment>
<feature type="transmembrane region" description="Helical" evidence="9">
    <location>
        <begin position="116"/>
        <end position="135"/>
    </location>
</feature>
<reference evidence="11" key="1">
    <citation type="submission" date="2020-05" db="EMBL/GenBank/DDBJ databases">
        <title>Mycena genomes resolve the evolution of fungal bioluminescence.</title>
        <authorList>
            <person name="Tsai I.J."/>
        </authorList>
    </citation>
    <scope>NUCLEOTIDE SEQUENCE</scope>
    <source>
        <strain evidence="11">CCC161011</strain>
    </source>
</reference>
<dbReference type="Pfam" id="PF01699">
    <property type="entry name" value="Na_Ca_ex"/>
    <property type="match status" value="2"/>
</dbReference>
<evidence type="ECO:0000256" key="1">
    <source>
        <dbReference type="ARBA" id="ARBA00004127"/>
    </source>
</evidence>
<feature type="transmembrane region" description="Helical" evidence="9">
    <location>
        <begin position="408"/>
        <end position="430"/>
    </location>
</feature>
<keyword evidence="3" id="KW-0813">Transport</keyword>
<keyword evidence="7 9" id="KW-0472">Membrane</keyword>
<dbReference type="EMBL" id="JACAZI010000022">
    <property type="protein sequence ID" value="KAF7336954.1"/>
    <property type="molecule type" value="Genomic_DNA"/>
</dbReference>
<evidence type="ECO:0000256" key="7">
    <source>
        <dbReference type="ARBA" id="ARBA00023136"/>
    </source>
</evidence>
<gene>
    <name evidence="11" type="ORF">MVEN_02131800</name>
</gene>
<evidence type="ECO:0000256" key="2">
    <source>
        <dbReference type="ARBA" id="ARBA00008170"/>
    </source>
</evidence>
<name>A0A8H7CGM1_9AGAR</name>
<evidence type="ECO:0000259" key="10">
    <source>
        <dbReference type="Pfam" id="PF01699"/>
    </source>
</evidence>
<dbReference type="GO" id="GO:0000329">
    <property type="term" value="C:fungal-type vacuole membrane"/>
    <property type="evidence" value="ECO:0007669"/>
    <property type="project" value="TreeGrafter"/>
</dbReference>
<accession>A0A8H7CGM1</accession>
<proteinExistence type="inferred from homology"/>
<evidence type="ECO:0000256" key="4">
    <source>
        <dbReference type="ARBA" id="ARBA00022692"/>
    </source>
</evidence>
<comment type="subcellular location">
    <subcellularLocation>
        <location evidence="1">Endomembrane system</location>
        <topology evidence="1">Multi-pass membrane protein</topology>
    </subcellularLocation>
</comment>
<feature type="transmembrane region" description="Helical" evidence="9">
    <location>
        <begin position="247"/>
        <end position="269"/>
    </location>
</feature>
<evidence type="ECO:0000256" key="8">
    <source>
        <dbReference type="SAM" id="MobiDB-lite"/>
    </source>
</evidence>
<keyword evidence="4 9" id="KW-0812">Transmembrane</keyword>
<comment type="caution">
    <text evidence="11">The sequence shown here is derived from an EMBL/GenBank/DDBJ whole genome shotgun (WGS) entry which is preliminary data.</text>
</comment>
<feature type="transmembrane region" description="Helical" evidence="9">
    <location>
        <begin position="214"/>
        <end position="235"/>
    </location>
</feature>
<feature type="domain" description="Sodium/calcium exchanger membrane region" evidence="10">
    <location>
        <begin position="332"/>
        <end position="436"/>
    </location>
</feature>
<evidence type="ECO:0000256" key="9">
    <source>
        <dbReference type="SAM" id="Phobius"/>
    </source>
</evidence>
<feature type="transmembrane region" description="Helical" evidence="9">
    <location>
        <begin position="330"/>
        <end position="350"/>
    </location>
</feature>
<feature type="transmembrane region" description="Helical" evidence="9">
    <location>
        <begin position="86"/>
        <end position="104"/>
    </location>
</feature>
<dbReference type="PANTHER" id="PTHR31503:SF20">
    <property type="entry name" value="CA(2+)_H(+) EXCHANGER, PUTATIVE (EUROFUNG)-RELATED"/>
    <property type="match status" value="1"/>
</dbReference>
<feature type="region of interest" description="Disordered" evidence="8">
    <location>
        <begin position="1"/>
        <end position="69"/>
    </location>
</feature>